<comment type="subunit">
    <text evidence="7">Self-associates. Interacts with BBS9; the interaction mediates the association of LZTL1 with the BBsome complex and regulates BBSome ciliary trafficking.</text>
</comment>
<keyword evidence="10" id="KW-1185">Reference proteome</keyword>
<evidence type="ECO:0000256" key="6">
    <source>
        <dbReference type="ARBA" id="ARBA00024898"/>
    </source>
</evidence>
<proteinExistence type="inferred from homology"/>
<dbReference type="PANTHER" id="PTHR21635:SF0">
    <property type="entry name" value="LEUCINE ZIPPER TRANSCRIPTION FACTOR-LIKE PROTEIN 1"/>
    <property type="match status" value="1"/>
</dbReference>
<dbReference type="Proteomes" id="UP000475862">
    <property type="component" value="Unassembled WGS sequence"/>
</dbReference>
<reference evidence="9 10" key="1">
    <citation type="submission" date="2019-08" db="EMBL/GenBank/DDBJ databases">
        <title>The genome of the soybean aphid Biotype 1, its phylome, world population structure and adaptation to the North American continent.</title>
        <authorList>
            <person name="Giordano R."/>
            <person name="Donthu R.K."/>
            <person name="Hernandez A.G."/>
            <person name="Wright C.L."/>
            <person name="Zimin A.V."/>
        </authorList>
    </citation>
    <scope>NUCLEOTIDE SEQUENCE [LARGE SCALE GENOMIC DNA]</scope>
    <source>
        <tissue evidence="9">Whole aphids</tissue>
    </source>
</reference>
<accession>A0A6G0TAU8</accession>
<protein>
    <recommendedName>
        <fullName evidence="3">Leucine zipper transcription factor-like protein 1</fullName>
    </recommendedName>
</protein>
<dbReference type="AlphaFoldDB" id="A0A6G0TAU8"/>
<dbReference type="EMBL" id="VYZN01000047">
    <property type="protein sequence ID" value="KAE9529055.1"/>
    <property type="molecule type" value="Genomic_DNA"/>
</dbReference>
<dbReference type="Pfam" id="PF15294">
    <property type="entry name" value="Leu_zip"/>
    <property type="match status" value="1"/>
</dbReference>
<sequence length="327" mass="38646">MEGNISVNEHHRNVIESYVEFMGHQTKQSIILIKKAFEEIFKTNLLDETYTKEEVKNILNSLEKTMTNEIKCELSAYTSTNLLMMYQFFQQAEKWHLRLNVDISEIQNKELLKEMEKIETNYNTMNRKLEKKKLLGTSDNITNDFVEVLHRRLDQLETHNSKLEADLKTLEDNCNKLSNEKEALKLLIKQEDKQEDSQKTLVEIEVQTQNIFDDNKNNHDECKITVNQLENELAVAQSQLTLTNLELERKFNDTAAYINMKNMITKKNEQVRELRDRLLIYEKEDNQDNVYSSKLSILLAQWRAVRSRGGSPKARTYIKFNQEELYH</sequence>
<evidence type="ECO:0000256" key="3">
    <source>
        <dbReference type="ARBA" id="ARBA00018920"/>
    </source>
</evidence>
<gene>
    <name evidence="9" type="ORF">AGLY_012009</name>
</gene>
<comment type="similarity">
    <text evidence="2">Belongs to the LZTFL1 family.</text>
</comment>
<dbReference type="PANTHER" id="PTHR21635">
    <property type="entry name" value="LEUCINE ZIPPER TRANSCRIPTION FACTOR LIKE"/>
    <property type="match status" value="1"/>
</dbReference>
<comment type="function">
    <text evidence="6">Regulates ciliary localization of the BBSome complex. Together with the BBSome complex, controls SMO ciliary trafficking and contributes to the sonic hedgehog (SHH) pathway regulation. May play a role in neurite outgrowth. May have tumor suppressor function.</text>
</comment>
<name>A0A6G0TAU8_APHGL</name>
<keyword evidence="5 8" id="KW-0175">Coiled coil</keyword>
<comment type="caution">
    <text evidence="9">The sequence shown here is derived from an EMBL/GenBank/DDBJ whole genome shotgun (WGS) entry which is preliminary data.</text>
</comment>
<evidence type="ECO:0000256" key="1">
    <source>
        <dbReference type="ARBA" id="ARBA00004496"/>
    </source>
</evidence>
<organism evidence="9 10">
    <name type="scientific">Aphis glycines</name>
    <name type="common">Soybean aphid</name>
    <dbReference type="NCBI Taxonomy" id="307491"/>
    <lineage>
        <taxon>Eukaryota</taxon>
        <taxon>Metazoa</taxon>
        <taxon>Ecdysozoa</taxon>
        <taxon>Arthropoda</taxon>
        <taxon>Hexapoda</taxon>
        <taxon>Insecta</taxon>
        <taxon>Pterygota</taxon>
        <taxon>Neoptera</taxon>
        <taxon>Paraneoptera</taxon>
        <taxon>Hemiptera</taxon>
        <taxon>Sternorrhyncha</taxon>
        <taxon>Aphidomorpha</taxon>
        <taxon>Aphidoidea</taxon>
        <taxon>Aphididae</taxon>
        <taxon>Aphidini</taxon>
        <taxon>Aphis</taxon>
        <taxon>Aphis</taxon>
    </lineage>
</organism>
<dbReference type="GO" id="GO:1903565">
    <property type="term" value="P:negative regulation of protein localization to cilium"/>
    <property type="evidence" value="ECO:0007669"/>
    <property type="project" value="TreeGrafter"/>
</dbReference>
<evidence type="ECO:0000256" key="8">
    <source>
        <dbReference type="SAM" id="Coils"/>
    </source>
</evidence>
<keyword evidence="4" id="KW-0963">Cytoplasm</keyword>
<evidence type="ECO:0000256" key="5">
    <source>
        <dbReference type="ARBA" id="ARBA00023054"/>
    </source>
</evidence>
<evidence type="ECO:0000313" key="10">
    <source>
        <dbReference type="Proteomes" id="UP000475862"/>
    </source>
</evidence>
<dbReference type="GO" id="GO:0005737">
    <property type="term" value="C:cytoplasm"/>
    <property type="evidence" value="ECO:0007669"/>
    <property type="project" value="UniProtKB-SubCell"/>
</dbReference>
<feature type="coiled-coil region" evidence="8">
    <location>
        <begin position="101"/>
        <end position="284"/>
    </location>
</feature>
<evidence type="ECO:0000256" key="7">
    <source>
        <dbReference type="ARBA" id="ARBA00026004"/>
    </source>
</evidence>
<evidence type="ECO:0000256" key="2">
    <source>
        <dbReference type="ARBA" id="ARBA00008868"/>
    </source>
</evidence>
<dbReference type="OrthoDB" id="313412at2759"/>
<evidence type="ECO:0000313" key="9">
    <source>
        <dbReference type="EMBL" id="KAE9529055.1"/>
    </source>
</evidence>
<comment type="subcellular location">
    <subcellularLocation>
        <location evidence="1">Cytoplasm</location>
    </subcellularLocation>
</comment>
<evidence type="ECO:0000256" key="4">
    <source>
        <dbReference type="ARBA" id="ARBA00022490"/>
    </source>
</evidence>
<dbReference type="InterPro" id="IPR026157">
    <property type="entry name" value="LZTFL1"/>
</dbReference>